<dbReference type="AlphaFoldDB" id="A0A180GWL5"/>
<evidence type="ECO:0000313" key="2">
    <source>
        <dbReference type="EMBL" id="OAV96911.1"/>
    </source>
</evidence>
<feature type="compositionally biased region" description="Basic and acidic residues" evidence="1">
    <location>
        <begin position="498"/>
        <end position="525"/>
    </location>
</feature>
<keyword evidence="4" id="KW-1185">Reference proteome</keyword>
<dbReference type="EnsemblFungi" id="PTTG_26185-t43_1">
    <property type="protein sequence ID" value="PTTG_26185-t43_1-p1"/>
    <property type="gene ID" value="PTTG_26185"/>
</dbReference>
<organism evidence="2">
    <name type="scientific">Puccinia triticina (isolate 1-1 / race 1 (BBBD))</name>
    <name type="common">Brown leaf rust fungus</name>
    <dbReference type="NCBI Taxonomy" id="630390"/>
    <lineage>
        <taxon>Eukaryota</taxon>
        <taxon>Fungi</taxon>
        <taxon>Dikarya</taxon>
        <taxon>Basidiomycota</taxon>
        <taxon>Pucciniomycotina</taxon>
        <taxon>Pucciniomycetes</taxon>
        <taxon>Pucciniales</taxon>
        <taxon>Pucciniaceae</taxon>
        <taxon>Puccinia</taxon>
    </lineage>
</organism>
<dbReference type="EMBL" id="ADAS02000016">
    <property type="protein sequence ID" value="OAV96911.1"/>
    <property type="molecule type" value="Genomic_DNA"/>
</dbReference>
<reference evidence="3" key="4">
    <citation type="submission" date="2025-05" db="UniProtKB">
        <authorList>
            <consortium name="EnsemblFungi"/>
        </authorList>
    </citation>
    <scope>IDENTIFICATION</scope>
    <source>
        <strain evidence="3">isolate 1-1 / race 1 (BBBD)</strain>
    </source>
</reference>
<feature type="compositionally biased region" description="Polar residues" evidence="1">
    <location>
        <begin position="233"/>
        <end position="246"/>
    </location>
</feature>
<feature type="compositionally biased region" description="Basic residues" evidence="1">
    <location>
        <begin position="60"/>
        <end position="69"/>
    </location>
</feature>
<dbReference type="VEuPathDB" id="FungiDB:PTTG_26185"/>
<name>A0A180GWL5_PUCT1</name>
<dbReference type="STRING" id="630390.A0A180GWL5"/>
<feature type="compositionally biased region" description="Polar residues" evidence="1">
    <location>
        <begin position="80"/>
        <end position="91"/>
    </location>
</feature>
<feature type="region of interest" description="Disordered" evidence="1">
    <location>
        <begin position="1"/>
        <end position="116"/>
    </location>
</feature>
<feature type="compositionally biased region" description="Low complexity" evidence="1">
    <location>
        <begin position="440"/>
        <end position="459"/>
    </location>
</feature>
<feature type="compositionally biased region" description="Low complexity" evidence="1">
    <location>
        <begin position="29"/>
        <end position="39"/>
    </location>
</feature>
<feature type="region of interest" description="Disordered" evidence="1">
    <location>
        <begin position="421"/>
        <end position="535"/>
    </location>
</feature>
<evidence type="ECO:0000313" key="3">
    <source>
        <dbReference type="EnsemblFungi" id="PTTG_26185-t43_1-p1"/>
    </source>
</evidence>
<feature type="compositionally biased region" description="Polar residues" evidence="1">
    <location>
        <begin position="460"/>
        <end position="470"/>
    </location>
</feature>
<sequence length="535" mass="59165">MANRFSNLASLARLSMTGSRQQPEPEGEPTQTQQDPLTQQHDEEAQQPAHHQEGEETRQTKKGKNKPPKKTIPPTDRATRSTSKAPAGSSTPRDDHTTPEEGPLTSGAPPVPQLYRDLLGDKSQRPKAKGTEAELSACCYHNLAALLVDPDKIELLNPRQTQAPGAGAQTKVSLMVDWALAAEAEGNAELALMFFKISENLGRTEPATDHRQAPLTDPVKRLSEGTKALSNNDRTVTVNPASNPTDAPTKETIPPIGPVDTMPSGVVFDDAARPTSGDVGFTPFFERNLRELRSPLPLTIFNEVWQDKAIIHYAEKHSKADDNNTDKYRYTGYPYPCEYTQTIDQGWVQAHKRICDQLVTQHGFMTGLRYDINVRMNAFAHRVVMPDGRISISNISVRNEEIAQKIIARTRKFDEINFTENPYAKGGKRKTWDPVTAQDPAKAANHPNPNPNPKNGNNNQARQEASSSRAHSPGDQGPSGGRQGQTQSYKGNHWDVGYNDRGRDRSRGREDRVNNQGDTRGEWRGGGKGRGRQNQ</sequence>
<feature type="compositionally biased region" description="Basic and acidic residues" evidence="1">
    <location>
        <begin position="40"/>
        <end position="59"/>
    </location>
</feature>
<reference evidence="2" key="2">
    <citation type="submission" date="2016-05" db="EMBL/GenBank/DDBJ databases">
        <title>Comparative analysis highlights variable genome content of wheat rusts and divergence of the mating loci.</title>
        <authorList>
            <person name="Cuomo C.A."/>
            <person name="Bakkeren G."/>
            <person name="Szabo L."/>
            <person name="Khalil H."/>
            <person name="Joly D."/>
            <person name="Goldberg J."/>
            <person name="Young S."/>
            <person name="Zeng Q."/>
            <person name="Fellers J."/>
        </authorList>
    </citation>
    <scope>NUCLEOTIDE SEQUENCE [LARGE SCALE GENOMIC DNA]</scope>
    <source>
        <strain evidence="2">1-1 BBBD Race 1</strain>
    </source>
</reference>
<evidence type="ECO:0000256" key="1">
    <source>
        <dbReference type="SAM" id="MobiDB-lite"/>
    </source>
</evidence>
<accession>A0A180GWL5</accession>
<gene>
    <name evidence="2" type="ORF">PTTG_26185</name>
</gene>
<dbReference type="Proteomes" id="UP000005240">
    <property type="component" value="Unassembled WGS sequence"/>
</dbReference>
<proteinExistence type="predicted"/>
<protein>
    <submittedName>
        <fullName evidence="2 3">Uncharacterized protein</fullName>
    </submittedName>
</protein>
<reference evidence="2" key="1">
    <citation type="submission" date="2009-11" db="EMBL/GenBank/DDBJ databases">
        <authorList>
            <consortium name="The Broad Institute Genome Sequencing Platform"/>
            <person name="Ward D."/>
            <person name="Feldgarden M."/>
            <person name="Earl A."/>
            <person name="Young S.K."/>
            <person name="Zeng Q."/>
            <person name="Koehrsen M."/>
            <person name="Alvarado L."/>
            <person name="Berlin A."/>
            <person name="Bochicchio J."/>
            <person name="Borenstein D."/>
            <person name="Chapman S.B."/>
            <person name="Chen Z."/>
            <person name="Engels R."/>
            <person name="Freedman E."/>
            <person name="Gellesch M."/>
            <person name="Goldberg J."/>
            <person name="Griggs A."/>
            <person name="Gujja S."/>
            <person name="Heilman E."/>
            <person name="Heiman D."/>
            <person name="Hepburn T."/>
            <person name="Howarth C."/>
            <person name="Jen D."/>
            <person name="Larson L."/>
            <person name="Lewis B."/>
            <person name="Mehta T."/>
            <person name="Park D."/>
            <person name="Pearson M."/>
            <person name="Roberts A."/>
            <person name="Saif S."/>
            <person name="Shea T."/>
            <person name="Shenoy N."/>
            <person name="Sisk P."/>
            <person name="Stolte C."/>
            <person name="Sykes S."/>
            <person name="Thomson T."/>
            <person name="Walk T."/>
            <person name="White J."/>
            <person name="Yandava C."/>
            <person name="Izard J."/>
            <person name="Baranova O.V."/>
            <person name="Blanton J.M."/>
            <person name="Tanner A.C."/>
            <person name="Dewhirst F.E."/>
            <person name="Haas B."/>
            <person name="Nusbaum C."/>
            <person name="Birren B."/>
        </authorList>
    </citation>
    <scope>NUCLEOTIDE SEQUENCE [LARGE SCALE GENOMIC DNA]</scope>
    <source>
        <strain evidence="2">1-1 BBBD Race 1</strain>
    </source>
</reference>
<evidence type="ECO:0000313" key="4">
    <source>
        <dbReference type="Proteomes" id="UP000005240"/>
    </source>
</evidence>
<feature type="region of interest" description="Disordered" evidence="1">
    <location>
        <begin position="233"/>
        <end position="259"/>
    </location>
</feature>
<reference evidence="3 4" key="3">
    <citation type="journal article" date="2017" name="G3 (Bethesda)">
        <title>Comparative analysis highlights variable genome content of wheat rusts and divergence of the mating loci.</title>
        <authorList>
            <person name="Cuomo C.A."/>
            <person name="Bakkeren G."/>
            <person name="Khalil H.B."/>
            <person name="Panwar V."/>
            <person name="Joly D."/>
            <person name="Linning R."/>
            <person name="Sakthikumar S."/>
            <person name="Song X."/>
            <person name="Adiconis X."/>
            <person name="Fan L."/>
            <person name="Goldberg J.M."/>
            <person name="Levin J.Z."/>
            <person name="Young S."/>
            <person name="Zeng Q."/>
            <person name="Anikster Y."/>
            <person name="Bruce M."/>
            <person name="Wang M."/>
            <person name="Yin C."/>
            <person name="McCallum B."/>
            <person name="Szabo L.J."/>
            <person name="Hulbert S."/>
            <person name="Chen X."/>
            <person name="Fellers J.P."/>
        </authorList>
    </citation>
    <scope>NUCLEOTIDE SEQUENCE</scope>
    <source>
        <strain evidence="3">isolate 1-1 / race 1 (BBBD)</strain>
        <strain evidence="4">Isolate 1-1 / race 1 (BBBD)</strain>
    </source>
</reference>